<dbReference type="InterPro" id="IPR029071">
    <property type="entry name" value="Ubiquitin-like_domsf"/>
</dbReference>
<dbReference type="OrthoDB" id="49605at2759"/>
<evidence type="ECO:0000313" key="2">
    <source>
        <dbReference type="EMBL" id="KNE58773.1"/>
    </source>
</evidence>
<dbReference type="Proteomes" id="UP000054350">
    <property type="component" value="Unassembled WGS sequence"/>
</dbReference>
<dbReference type="InterPro" id="IPR019954">
    <property type="entry name" value="Ubiquitin_CS"/>
</dbReference>
<name>A0A0L0S841_ALLM3</name>
<gene>
    <name evidence="2" type="ORF">AMAG_18302</name>
</gene>
<dbReference type="PROSITE" id="PS50053">
    <property type="entry name" value="UBIQUITIN_2"/>
    <property type="match status" value="1"/>
</dbReference>
<dbReference type="PROSITE" id="PS00299">
    <property type="entry name" value="UBIQUITIN_1"/>
    <property type="match status" value="1"/>
</dbReference>
<proteinExistence type="predicted"/>
<keyword evidence="3" id="KW-1185">Reference proteome</keyword>
<reference evidence="2 3" key="1">
    <citation type="submission" date="2009-11" db="EMBL/GenBank/DDBJ databases">
        <title>Annotation of Allomyces macrogynus ATCC 38327.</title>
        <authorList>
            <consortium name="The Broad Institute Genome Sequencing Platform"/>
            <person name="Russ C."/>
            <person name="Cuomo C."/>
            <person name="Burger G."/>
            <person name="Gray M.W."/>
            <person name="Holland P.W.H."/>
            <person name="King N."/>
            <person name="Lang F.B.F."/>
            <person name="Roger A.J."/>
            <person name="Ruiz-Trillo I."/>
            <person name="Young S.K."/>
            <person name="Zeng Q."/>
            <person name="Gargeya S."/>
            <person name="Fitzgerald M."/>
            <person name="Haas B."/>
            <person name="Abouelleil A."/>
            <person name="Alvarado L."/>
            <person name="Arachchi H.M."/>
            <person name="Berlin A."/>
            <person name="Chapman S.B."/>
            <person name="Gearin G."/>
            <person name="Goldberg J."/>
            <person name="Griggs A."/>
            <person name="Gujja S."/>
            <person name="Hansen M."/>
            <person name="Heiman D."/>
            <person name="Howarth C."/>
            <person name="Larimer J."/>
            <person name="Lui A."/>
            <person name="MacDonald P.J.P."/>
            <person name="McCowen C."/>
            <person name="Montmayeur A."/>
            <person name="Murphy C."/>
            <person name="Neiman D."/>
            <person name="Pearson M."/>
            <person name="Priest M."/>
            <person name="Roberts A."/>
            <person name="Saif S."/>
            <person name="Shea T."/>
            <person name="Sisk P."/>
            <person name="Stolte C."/>
            <person name="Sykes S."/>
            <person name="Wortman J."/>
            <person name="Nusbaum C."/>
            <person name="Birren B."/>
        </authorList>
    </citation>
    <scope>NUCLEOTIDE SEQUENCE [LARGE SCALE GENOMIC DNA]</scope>
    <source>
        <strain evidence="2 3">ATCC 38327</strain>
    </source>
</reference>
<evidence type="ECO:0000259" key="1">
    <source>
        <dbReference type="PROSITE" id="PS50053"/>
    </source>
</evidence>
<reference evidence="3" key="2">
    <citation type="submission" date="2009-11" db="EMBL/GenBank/DDBJ databases">
        <title>The Genome Sequence of Allomyces macrogynus strain ATCC 38327.</title>
        <authorList>
            <consortium name="The Broad Institute Genome Sequencing Platform"/>
            <person name="Russ C."/>
            <person name="Cuomo C."/>
            <person name="Shea T."/>
            <person name="Young S.K."/>
            <person name="Zeng Q."/>
            <person name="Koehrsen M."/>
            <person name="Haas B."/>
            <person name="Borodovsky M."/>
            <person name="Guigo R."/>
            <person name="Alvarado L."/>
            <person name="Berlin A."/>
            <person name="Borenstein D."/>
            <person name="Chen Z."/>
            <person name="Engels R."/>
            <person name="Freedman E."/>
            <person name="Gellesch M."/>
            <person name="Goldberg J."/>
            <person name="Griggs A."/>
            <person name="Gujja S."/>
            <person name="Heiman D."/>
            <person name="Hepburn T."/>
            <person name="Howarth C."/>
            <person name="Jen D."/>
            <person name="Larson L."/>
            <person name="Lewis B."/>
            <person name="Mehta T."/>
            <person name="Park D."/>
            <person name="Pearson M."/>
            <person name="Roberts A."/>
            <person name="Saif S."/>
            <person name="Shenoy N."/>
            <person name="Sisk P."/>
            <person name="Stolte C."/>
            <person name="Sykes S."/>
            <person name="Walk T."/>
            <person name="White J."/>
            <person name="Yandava C."/>
            <person name="Burger G."/>
            <person name="Gray M.W."/>
            <person name="Holland P.W.H."/>
            <person name="King N."/>
            <person name="Lang F.B.F."/>
            <person name="Roger A.J."/>
            <person name="Ruiz-Trillo I."/>
            <person name="Lander E."/>
            <person name="Nusbaum C."/>
        </authorList>
    </citation>
    <scope>NUCLEOTIDE SEQUENCE [LARGE SCALE GENOMIC DNA]</scope>
    <source>
        <strain evidence="3">ATCC 38327</strain>
    </source>
</reference>
<dbReference type="SUPFAM" id="SSF54236">
    <property type="entry name" value="Ubiquitin-like"/>
    <property type="match status" value="1"/>
</dbReference>
<feature type="domain" description="Ubiquitin-like" evidence="1">
    <location>
        <begin position="25"/>
        <end position="75"/>
    </location>
</feature>
<accession>A0A0L0S841</accession>
<sequence>MATITVTFQKLVPFTLTDVDPAAMTVGELKGQLEAWSHVPVVGQKLLFKGISLADASKPPAEYSVPATGTAKLLLMGFTS</sequence>
<dbReference type="InterPro" id="IPR000626">
    <property type="entry name" value="Ubiquitin-like_dom"/>
</dbReference>
<dbReference type="AlphaFoldDB" id="A0A0L0S841"/>
<dbReference type="EMBL" id="GG745333">
    <property type="protein sequence ID" value="KNE58773.1"/>
    <property type="molecule type" value="Genomic_DNA"/>
</dbReference>
<dbReference type="Gene3D" id="3.10.20.90">
    <property type="entry name" value="Phosphatidylinositol 3-kinase Catalytic Subunit, Chain A, domain 1"/>
    <property type="match status" value="1"/>
</dbReference>
<organism evidence="2 3">
    <name type="scientific">Allomyces macrogynus (strain ATCC 38327)</name>
    <name type="common">Allomyces javanicus var. macrogynus</name>
    <dbReference type="NCBI Taxonomy" id="578462"/>
    <lineage>
        <taxon>Eukaryota</taxon>
        <taxon>Fungi</taxon>
        <taxon>Fungi incertae sedis</taxon>
        <taxon>Blastocladiomycota</taxon>
        <taxon>Blastocladiomycetes</taxon>
        <taxon>Blastocladiales</taxon>
        <taxon>Blastocladiaceae</taxon>
        <taxon>Allomyces</taxon>
    </lineage>
</organism>
<evidence type="ECO:0000313" key="3">
    <source>
        <dbReference type="Proteomes" id="UP000054350"/>
    </source>
</evidence>
<protein>
    <recommendedName>
        <fullName evidence="1">Ubiquitin-like domain-containing protein</fullName>
    </recommendedName>
</protein>
<dbReference type="VEuPathDB" id="FungiDB:AMAG_18302"/>